<dbReference type="PANTHER" id="PTHR43649">
    <property type="entry name" value="ARABINOSE-BINDING PROTEIN-RELATED"/>
    <property type="match status" value="1"/>
</dbReference>
<gene>
    <name evidence="1" type="ORF">KSB_68580</name>
</gene>
<accession>A0ABQ3V0E9</accession>
<dbReference type="InterPro" id="IPR050490">
    <property type="entry name" value="Bact_solute-bd_prot1"/>
</dbReference>
<dbReference type="SUPFAM" id="SSF53850">
    <property type="entry name" value="Periplasmic binding protein-like II"/>
    <property type="match status" value="1"/>
</dbReference>
<evidence type="ECO:0000313" key="2">
    <source>
        <dbReference type="Proteomes" id="UP000654345"/>
    </source>
</evidence>
<dbReference type="PANTHER" id="PTHR43649:SF12">
    <property type="entry name" value="DIACETYLCHITOBIOSE BINDING PROTEIN DASA"/>
    <property type="match status" value="1"/>
</dbReference>
<evidence type="ECO:0000313" key="1">
    <source>
        <dbReference type="EMBL" id="GHO58383.1"/>
    </source>
</evidence>
<dbReference type="CDD" id="cd13585">
    <property type="entry name" value="PBP2_TMBP_like"/>
    <property type="match status" value="1"/>
</dbReference>
<dbReference type="Pfam" id="PF01547">
    <property type="entry name" value="SBP_bac_1"/>
    <property type="match status" value="1"/>
</dbReference>
<protein>
    <submittedName>
        <fullName evidence="1">Sugar ABC transporter substrate-binding protein</fullName>
    </submittedName>
</protein>
<keyword evidence="2" id="KW-1185">Reference proteome</keyword>
<comment type="caution">
    <text evidence="1">The sequence shown here is derived from an EMBL/GenBank/DDBJ whole genome shotgun (WGS) entry which is preliminary data.</text>
</comment>
<dbReference type="Proteomes" id="UP000654345">
    <property type="component" value="Unassembled WGS sequence"/>
</dbReference>
<dbReference type="InterPro" id="IPR006059">
    <property type="entry name" value="SBP"/>
</dbReference>
<dbReference type="RefSeq" id="WP_201374684.1">
    <property type="nucleotide sequence ID" value="NZ_BNJG01000003.1"/>
</dbReference>
<organism evidence="1 2">
    <name type="scientific">Ktedonobacter robiniae</name>
    <dbReference type="NCBI Taxonomy" id="2778365"/>
    <lineage>
        <taxon>Bacteria</taxon>
        <taxon>Bacillati</taxon>
        <taxon>Chloroflexota</taxon>
        <taxon>Ktedonobacteria</taxon>
        <taxon>Ktedonobacterales</taxon>
        <taxon>Ktedonobacteraceae</taxon>
        <taxon>Ktedonobacter</taxon>
    </lineage>
</organism>
<reference evidence="1 2" key="1">
    <citation type="journal article" date="2021" name="Int. J. Syst. Evol. Microbiol.">
        <title>Reticulibacter mediterranei gen. nov., sp. nov., within the new family Reticulibacteraceae fam. nov., and Ktedonospora formicarum gen. nov., sp. nov., Ktedonobacter robiniae sp. nov., Dictyobacter formicarum sp. nov. and Dictyobacter arantiisoli sp. nov., belonging to the class Ktedonobacteria.</title>
        <authorList>
            <person name="Yabe S."/>
            <person name="Zheng Y."/>
            <person name="Wang C.M."/>
            <person name="Sakai Y."/>
            <person name="Abe K."/>
            <person name="Yokota A."/>
            <person name="Donadio S."/>
            <person name="Cavaletti L."/>
            <person name="Monciardini P."/>
        </authorList>
    </citation>
    <scope>NUCLEOTIDE SEQUENCE [LARGE SCALE GENOMIC DNA]</scope>
    <source>
        <strain evidence="1 2">SOSP1-30</strain>
    </source>
</reference>
<proteinExistence type="predicted"/>
<dbReference type="EMBL" id="BNJG01000003">
    <property type="protein sequence ID" value="GHO58383.1"/>
    <property type="molecule type" value="Genomic_DNA"/>
</dbReference>
<dbReference type="Gene3D" id="3.40.190.10">
    <property type="entry name" value="Periplasmic binding protein-like II"/>
    <property type="match status" value="3"/>
</dbReference>
<name>A0ABQ3V0E9_9CHLR</name>
<sequence length="442" mass="48351">MQFFSSSPRMRQLASQFAILGIILALIGPLAACGGSNSSDTSTGPVNLTFWSWITGADKAVALWNQTHPNIHVKFSNVGSGPVEYDKLFTGIKANNEPDVAQVEFQVMPTFETTGALVDLAPYGAGALKDKFVPWTWKQDTLDNAIYGIPGDTGPLALYYRADLFTKYHIPVPTTWAEYAEDAAKLHAAAPSTFITDFPPKQPGWFTGLEWQAGARMFTIDGQSWKVSINNPQAQQVASYWQDLINKKLIKTEPDFADGWFHDLQSGAVATWITAPWGAGIIEQNAPKTAGDWRVAPIPQWEAGQQVDGNWGGSSNVVFKSTQHPKEAAEFAQWFNTNQGSMELQIKGNALYPAYQPLLDSSLLSGPRPFFGDQKIFDLFKTASTQVDVSFQWGPTMEKVYSDIGDNFANAVNGQGTLGQGLNAVQQSTINDMKKQGFSVSS</sequence>